<evidence type="ECO:0000259" key="7">
    <source>
        <dbReference type="SMART" id="SM01383"/>
    </source>
</evidence>
<evidence type="ECO:0000256" key="2">
    <source>
        <dbReference type="ARBA" id="ARBA00022980"/>
    </source>
</evidence>
<keyword evidence="9" id="KW-1185">Reference proteome</keyword>
<gene>
    <name evidence="4 8" type="primary">rplB</name>
    <name evidence="8" type="ORF">SYV04_30050</name>
</gene>
<dbReference type="InterPro" id="IPR014722">
    <property type="entry name" value="Rib_uL2_dom2"/>
</dbReference>
<protein>
    <recommendedName>
        <fullName evidence="4">Large ribosomal subunit protein uL2</fullName>
    </recommendedName>
</protein>
<dbReference type="Proteomes" id="UP001291309">
    <property type="component" value="Unassembled WGS sequence"/>
</dbReference>
<dbReference type="InterPro" id="IPR022669">
    <property type="entry name" value="Ribosomal_uL2_C"/>
</dbReference>
<evidence type="ECO:0000259" key="6">
    <source>
        <dbReference type="SMART" id="SM01382"/>
    </source>
</evidence>
<feature type="region of interest" description="Disordered" evidence="5">
    <location>
        <begin position="32"/>
        <end position="59"/>
    </location>
</feature>
<organism evidence="8 9">
    <name type="scientific">Hyalangium rubrum</name>
    <dbReference type="NCBI Taxonomy" id="3103134"/>
    <lineage>
        <taxon>Bacteria</taxon>
        <taxon>Pseudomonadati</taxon>
        <taxon>Myxococcota</taxon>
        <taxon>Myxococcia</taxon>
        <taxon>Myxococcales</taxon>
        <taxon>Cystobacterineae</taxon>
        <taxon>Archangiaceae</taxon>
        <taxon>Hyalangium</taxon>
    </lineage>
</organism>
<accession>A0ABU5HC14</accession>
<keyword evidence="4" id="KW-0699">rRNA-binding</keyword>
<sequence length="281" mass="30648">MGIKKYKPTSAARRLMTVSDFADITKDTPEKSLTAPLKRSGGRNVHGHITRRHQGGGHKRRYRIIDFKRRDKDGVPAKVASVEYDPNRTANIALLHYADGEKRYILAPVGLTVGDTLFAGPTADIRPGNSLPLQNIPVGTIIHNVELKPGRGAQIIRSAGTSGQLMAKEDRYAQVRLPSGAVRKVLIECRATVGQIGNIEHEIIRVGKAGKSRWLGIRPTVRGLAMNPVDHPHGGGEGKSGQGNPHPVSPWGKKTKGLTTRTNKRTDKFIVSARRQGPRSQ</sequence>
<evidence type="ECO:0000256" key="5">
    <source>
        <dbReference type="SAM" id="MobiDB-lite"/>
    </source>
</evidence>
<dbReference type="Pfam" id="PF03947">
    <property type="entry name" value="Ribosomal_L2_C"/>
    <property type="match status" value="1"/>
</dbReference>
<dbReference type="InterPro" id="IPR002171">
    <property type="entry name" value="Ribosomal_uL2"/>
</dbReference>
<feature type="compositionally biased region" description="Basic residues" evidence="5">
    <location>
        <begin position="45"/>
        <end position="59"/>
    </location>
</feature>
<evidence type="ECO:0000313" key="9">
    <source>
        <dbReference type="Proteomes" id="UP001291309"/>
    </source>
</evidence>
<dbReference type="GO" id="GO:0005840">
    <property type="term" value="C:ribosome"/>
    <property type="evidence" value="ECO:0007669"/>
    <property type="project" value="UniProtKB-KW"/>
</dbReference>
<keyword evidence="4" id="KW-0694">RNA-binding</keyword>
<keyword evidence="2 4" id="KW-0689">Ribosomal protein</keyword>
<dbReference type="InterPro" id="IPR005880">
    <property type="entry name" value="Ribosomal_uL2_bac/org-type"/>
</dbReference>
<feature type="domain" description="Large ribosomal subunit protein uL2 RNA-binding" evidence="7">
    <location>
        <begin position="42"/>
        <end position="119"/>
    </location>
</feature>
<evidence type="ECO:0000256" key="4">
    <source>
        <dbReference type="HAMAP-Rule" id="MF_01320"/>
    </source>
</evidence>
<dbReference type="InterPro" id="IPR008991">
    <property type="entry name" value="Translation_prot_SH3-like_sf"/>
</dbReference>
<dbReference type="Gene3D" id="2.30.30.30">
    <property type="match status" value="1"/>
</dbReference>
<dbReference type="PIRSF" id="PIRSF002158">
    <property type="entry name" value="Ribosomal_L2"/>
    <property type="match status" value="1"/>
</dbReference>
<feature type="domain" description="Large ribosomal subunit protein uL2 C-terminal" evidence="6">
    <location>
        <begin position="125"/>
        <end position="254"/>
    </location>
</feature>
<dbReference type="EMBL" id="JAXIVS010000012">
    <property type="protein sequence ID" value="MDY7230677.1"/>
    <property type="molecule type" value="Genomic_DNA"/>
</dbReference>
<dbReference type="SUPFAM" id="SSF50104">
    <property type="entry name" value="Translation proteins SH3-like domain"/>
    <property type="match status" value="1"/>
</dbReference>
<dbReference type="SMART" id="SM01383">
    <property type="entry name" value="Ribosomal_L2"/>
    <property type="match status" value="1"/>
</dbReference>
<keyword evidence="3 4" id="KW-0687">Ribonucleoprotein</keyword>
<dbReference type="InterPro" id="IPR012340">
    <property type="entry name" value="NA-bd_OB-fold"/>
</dbReference>
<dbReference type="NCBIfam" id="TIGR01171">
    <property type="entry name" value="rplB_bact"/>
    <property type="match status" value="1"/>
</dbReference>
<comment type="similarity">
    <text evidence="1 4">Belongs to the universal ribosomal protein uL2 family.</text>
</comment>
<evidence type="ECO:0000313" key="8">
    <source>
        <dbReference type="EMBL" id="MDY7230677.1"/>
    </source>
</evidence>
<dbReference type="Gene3D" id="2.40.50.140">
    <property type="entry name" value="Nucleic acid-binding proteins"/>
    <property type="match status" value="1"/>
</dbReference>
<dbReference type="HAMAP" id="MF_01320_B">
    <property type="entry name" value="Ribosomal_uL2_B"/>
    <property type="match status" value="1"/>
</dbReference>
<dbReference type="PANTHER" id="PTHR13691">
    <property type="entry name" value="RIBOSOMAL PROTEIN L2"/>
    <property type="match status" value="1"/>
</dbReference>
<dbReference type="InterPro" id="IPR022666">
    <property type="entry name" value="Ribosomal_uL2_RNA-bd_dom"/>
</dbReference>
<dbReference type="SUPFAM" id="SSF50249">
    <property type="entry name" value="Nucleic acid-binding proteins"/>
    <property type="match status" value="1"/>
</dbReference>
<evidence type="ECO:0000256" key="3">
    <source>
        <dbReference type="ARBA" id="ARBA00023274"/>
    </source>
</evidence>
<dbReference type="Gene3D" id="4.10.950.10">
    <property type="entry name" value="Ribosomal protein L2, domain 3"/>
    <property type="match status" value="1"/>
</dbReference>
<dbReference type="Pfam" id="PF00181">
    <property type="entry name" value="Ribosomal_L2_N"/>
    <property type="match status" value="1"/>
</dbReference>
<reference evidence="8 9" key="1">
    <citation type="submission" date="2023-12" db="EMBL/GenBank/DDBJ databases">
        <title>the genome sequence of Hyalangium sp. s54d21.</title>
        <authorList>
            <person name="Zhang X."/>
        </authorList>
    </citation>
    <scope>NUCLEOTIDE SEQUENCE [LARGE SCALE GENOMIC DNA]</scope>
    <source>
        <strain evidence="9">s54d21</strain>
    </source>
</reference>
<proteinExistence type="inferred from homology"/>
<dbReference type="RefSeq" id="WP_321549397.1">
    <property type="nucleotide sequence ID" value="NZ_JAXIVS010000012.1"/>
</dbReference>
<dbReference type="SMART" id="SM01382">
    <property type="entry name" value="Ribosomal_L2_C"/>
    <property type="match status" value="1"/>
</dbReference>
<comment type="function">
    <text evidence="4">One of the primary rRNA binding proteins. Required for association of the 30S and 50S subunits to form the 70S ribosome, for tRNA binding and peptide bond formation. It has been suggested to have peptidyltransferase activity; this is somewhat controversial. Makes several contacts with the 16S rRNA in the 70S ribosome.</text>
</comment>
<dbReference type="InterPro" id="IPR014726">
    <property type="entry name" value="Ribosomal_uL2_dom3"/>
</dbReference>
<feature type="region of interest" description="Disordered" evidence="5">
    <location>
        <begin position="225"/>
        <end position="281"/>
    </location>
</feature>
<comment type="caution">
    <text evidence="8">The sequence shown here is derived from an EMBL/GenBank/DDBJ whole genome shotgun (WGS) entry which is preliminary data.</text>
</comment>
<name>A0ABU5HC14_9BACT</name>
<dbReference type="PANTHER" id="PTHR13691:SF5">
    <property type="entry name" value="LARGE RIBOSOMAL SUBUNIT PROTEIN UL2M"/>
    <property type="match status" value="1"/>
</dbReference>
<comment type="subunit">
    <text evidence="4">Part of the 50S ribosomal subunit. Forms a bridge to the 30S subunit in the 70S ribosome.</text>
</comment>
<evidence type="ECO:0000256" key="1">
    <source>
        <dbReference type="ARBA" id="ARBA00005636"/>
    </source>
</evidence>